<keyword evidence="4" id="KW-1185">Reference proteome</keyword>
<proteinExistence type="predicted"/>
<reference evidence="3" key="1">
    <citation type="submission" date="2021-02" db="EMBL/GenBank/DDBJ databases">
        <authorList>
            <person name="Nieuwenhuis M."/>
            <person name="Van De Peppel L.J.J."/>
        </authorList>
    </citation>
    <scope>NUCLEOTIDE SEQUENCE</scope>
    <source>
        <strain evidence="3">D49</strain>
    </source>
</reference>
<sequence>MDPALADWFKIDHTETEEHVNPEPDSATDEDSDNADMDDEDADLDDWFSIKKPSIEEEDIETQGLSTINASEVKMGEDDTAMEYDQELIFKHLCFYLDSPENALKNGMSVKAKQPKQINTSMAELASKITMHGGRIVSIDEPKLTHIIIDKRDDSRRLELMKRTSKPKRRYLIVSEFIDACLEEQTLLDEEGERRILTQRNHEAETTST</sequence>
<dbReference type="InterPro" id="IPR036420">
    <property type="entry name" value="BRCT_dom_sf"/>
</dbReference>
<evidence type="ECO:0000313" key="4">
    <source>
        <dbReference type="Proteomes" id="UP000717328"/>
    </source>
</evidence>
<feature type="compositionally biased region" description="Acidic residues" evidence="1">
    <location>
        <begin position="26"/>
        <end position="42"/>
    </location>
</feature>
<organism evidence="3 4">
    <name type="scientific">Sphagnurus paluster</name>
    <dbReference type="NCBI Taxonomy" id="117069"/>
    <lineage>
        <taxon>Eukaryota</taxon>
        <taxon>Fungi</taxon>
        <taxon>Dikarya</taxon>
        <taxon>Basidiomycota</taxon>
        <taxon>Agaricomycotina</taxon>
        <taxon>Agaricomycetes</taxon>
        <taxon>Agaricomycetidae</taxon>
        <taxon>Agaricales</taxon>
        <taxon>Tricholomatineae</taxon>
        <taxon>Lyophyllaceae</taxon>
        <taxon>Sphagnurus</taxon>
    </lineage>
</organism>
<dbReference type="SUPFAM" id="SSF52113">
    <property type="entry name" value="BRCT domain"/>
    <property type="match status" value="1"/>
</dbReference>
<dbReference type="OrthoDB" id="3058582at2759"/>
<dbReference type="EMBL" id="JABCKI010000111">
    <property type="protein sequence ID" value="KAG5652620.1"/>
    <property type="molecule type" value="Genomic_DNA"/>
</dbReference>
<dbReference type="Gene3D" id="3.40.50.10190">
    <property type="entry name" value="BRCT domain"/>
    <property type="match status" value="1"/>
</dbReference>
<feature type="domain" description="BRCT" evidence="2">
    <location>
        <begin position="85"/>
        <end position="191"/>
    </location>
</feature>
<evidence type="ECO:0000313" key="3">
    <source>
        <dbReference type="EMBL" id="KAG5652620.1"/>
    </source>
</evidence>
<evidence type="ECO:0000259" key="2">
    <source>
        <dbReference type="PROSITE" id="PS50172"/>
    </source>
</evidence>
<protein>
    <recommendedName>
        <fullName evidence="2">BRCT domain-containing protein</fullName>
    </recommendedName>
</protein>
<dbReference type="Proteomes" id="UP000717328">
    <property type="component" value="Unassembled WGS sequence"/>
</dbReference>
<reference evidence="3" key="2">
    <citation type="submission" date="2021-10" db="EMBL/GenBank/DDBJ databases">
        <title>Phylogenomics reveals ancestral predisposition of the termite-cultivated fungus Termitomyces towards a domesticated lifestyle.</title>
        <authorList>
            <person name="Auxier B."/>
            <person name="Grum-Grzhimaylo A."/>
            <person name="Cardenas M.E."/>
            <person name="Lodge J.D."/>
            <person name="Laessoe T."/>
            <person name="Pedersen O."/>
            <person name="Smith M.E."/>
            <person name="Kuyper T.W."/>
            <person name="Franco-Molano E.A."/>
            <person name="Baroni T.J."/>
            <person name="Aanen D.K."/>
        </authorList>
    </citation>
    <scope>NUCLEOTIDE SEQUENCE</scope>
    <source>
        <strain evidence="3">D49</strain>
    </source>
</reference>
<accession>A0A9P7KLE1</accession>
<gene>
    <name evidence="3" type="ORF">H0H81_004349</name>
</gene>
<comment type="caution">
    <text evidence="3">The sequence shown here is derived from an EMBL/GenBank/DDBJ whole genome shotgun (WGS) entry which is preliminary data.</text>
</comment>
<dbReference type="PROSITE" id="PS50172">
    <property type="entry name" value="BRCT"/>
    <property type="match status" value="1"/>
</dbReference>
<name>A0A9P7KLE1_9AGAR</name>
<feature type="compositionally biased region" description="Basic and acidic residues" evidence="1">
    <location>
        <begin position="9"/>
        <end position="22"/>
    </location>
</feature>
<dbReference type="AlphaFoldDB" id="A0A9P7KLE1"/>
<feature type="region of interest" description="Disordered" evidence="1">
    <location>
        <begin position="1"/>
        <end position="42"/>
    </location>
</feature>
<evidence type="ECO:0000256" key="1">
    <source>
        <dbReference type="SAM" id="MobiDB-lite"/>
    </source>
</evidence>
<dbReference type="InterPro" id="IPR001357">
    <property type="entry name" value="BRCT_dom"/>
</dbReference>